<evidence type="ECO:0000256" key="17">
    <source>
        <dbReference type="SAM" id="MobiDB-lite"/>
    </source>
</evidence>
<dbReference type="InterPro" id="IPR003347">
    <property type="entry name" value="JmjC_dom"/>
</dbReference>
<dbReference type="PANTHER" id="PTHR10694:SF104">
    <property type="entry name" value="LYSINE-SPECIFIC DEMETHYLASE 4C"/>
    <property type="match status" value="1"/>
</dbReference>
<dbReference type="GO" id="GO:0005634">
    <property type="term" value="C:nucleus"/>
    <property type="evidence" value="ECO:0007669"/>
    <property type="project" value="UniProtKB-SubCell"/>
</dbReference>
<evidence type="ECO:0000256" key="11">
    <source>
        <dbReference type="ARBA" id="ARBA00023002"/>
    </source>
</evidence>
<comment type="cofactor">
    <cofactor evidence="1">
        <name>Fe(2+)</name>
        <dbReference type="ChEBI" id="CHEBI:29033"/>
    </cofactor>
</comment>
<dbReference type="SMART" id="SM00333">
    <property type="entry name" value="TUDOR"/>
    <property type="match status" value="2"/>
</dbReference>
<evidence type="ECO:0000256" key="8">
    <source>
        <dbReference type="ARBA" id="ARBA00022833"/>
    </source>
</evidence>
<dbReference type="Gene3D" id="2.60.120.650">
    <property type="entry name" value="Cupin"/>
    <property type="match status" value="1"/>
</dbReference>
<dbReference type="GO" id="GO:0051864">
    <property type="term" value="F:histone H3K36 demethylase activity"/>
    <property type="evidence" value="ECO:0007669"/>
    <property type="project" value="TreeGrafter"/>
</dbReference>
<dbReference type="FunFam" id="2.60.120.650:FF:000048">
    <property type="entry name" value="Lysine-specific demethylase 4A"/>
    <property type="match status" value="1"/>
</dbReference>
<dbReference type="SUPFAM" id="SSF63748">
    <property type="entry name" value="Tudor/PWWP/MBT"/>
    <property type="match status" value="2"/>
</dbReference>
<keyword evidence="13" id="KW-0805">Transcription regulation</keyword>
<keyword evidence="9" id="KW-0156">Chromatin regulator</keyword>
<dbReference type="SUPFAM" id="SSF51197">
    <property type="entry name" value="Clavaminate synthase-like"/>
    <property type="match status" value="1"/>
</dbReference>
<dbReference type="InterPro" id="IPR011011">
    <property type="entry name" value="Znf_FYVE_PHD"/>
</dbReference>
<dbReference type="GO" id="GO:0140684">
    <property type="term" value="F:histone H3K9me2/H3K9me3 demethylase activity"/>
    <property type="evidence" value="ECO:0007669"/>
    <property type="project" value="UniProtKB-EC"/>
</dbReference>
<dbReference type="PROSITE" id="PS51183">
    <property type="entry name" value="JMJN"/>
    <property type="match status" value="1"/>
</dbReference>
<dbReference type="SUPFAM" id="SSF57903">
    <property type="entry name" value="FYVE/PHD zinc finger"/>
    <property type="match status" value="1"/>
</dbReference>
<evidence type="ECO:0000259" key="20">
    <source>
        <dbReference type="PROSITE" id="PS51805"/>
    </source>
</evidence>
<dbReference type="Pfam" id="PF13831">
    <property type="entry name" value="PHD_2"/>
    <property type="match status" value="1"/>
</dbReference>
<feature type="region of interest" description="Disordered" evidence="17">
    <location>
        <begin position="488"/>
        <end position="535"/>
    </location>
</feature>
<evidence type="ECO:0000256" key="13">
    <source>
        <dbReference type="ARBA" id="ARBA00023015"/>
    </source>
</evidence>
<feature type="domain" description="PHD-type" evidence="20">
    <location>
        <begin position="674"/>
        <end position="787"/>
    </location>
</feature>
<keyword evidence="6" id="KW-0677">Repeat</keyword>
<dbReference type="InterPro" id="IPR002999">
    <property type="entry name" value="Tudor"/>
</dbReference>
<dbReference type="PANTHER" id="PTHR10694">
    <property type="entry name" value="LYSINE-SPECIFIC DEMETHYLASE"/>
    <property type="match status" value="1"/>
</dbReference>
<dbReference type="EC" id="1.14.11.66" evidence="4"/>
<dbReference type="FunFam" id="3.30.40.10:FF:000029">
    <property type="entry name" value="lysine-specific demethylase 4C isoform X1"/>
    <property type="match status" value="1"/>
</dbReference>
<dbReference type="SMART" id="SM00558">
    <property type="entry name" value="JmjC"/>
    <property type="match status" value="1"/>
</dbReference>
<dbReference type="GO" id="GO:0000785">
    <property type="term" value="C:chromatin"/>
    <property type="evidence" value="ECO:0007669"/>
    <property type="project" value="TreeGrafter"/>
</dbReference>
<dbReference type="InterPro" id="IPR013083">
    <property type="entry name" value="Znf_RING/FYVE/PHD"/>
</dbReference>
<evidence type="ECO:0000259" key="19">
    <source>
        <dbReference type="PROSITE" id="PS51184"/>
    </source>
</evidence>
<comment type="similarity">
    <text evidence="3">Belongs to the JHDM3 histone demethylase family.</text>
</comment>
<evidence type="ECO:0000256" key="2">
    <source>
        <dbReference type="ARBA" id="ARBA00004123"/>
    </source>
</evidence>
<reference evidence="21" key="4">
    <citation type="submission" date="2025-08" db="UniProtKB">
        <authorList>
            <consortium name="Ensembl"/>
        </authorList>
    </citation>
    <scope>IDENTIFICATION</scope>
</reference>
<dbReference type="SMART" id="SM00249">
    <property type="entry name" value="PHD"/>
    <property type="match status" value="2"/>
</dbReference>
<dbReference type="PROSITE" id="PS51184">
    <property type="entry name" value="JMJC"/>
    <property type="match status" value="1"/>
</dbReference>
<reference evidence="22" key="3">
    <citation type="journal article" date="2014" name="Nature">
        <title>Elephant shark genome provides unique insights into gnathostome evolution.</title>
        <authorList>
            <consortium name="International Elephant Shark Genome Sequencing Consortium"/>
            <person name="Venkatesh B."/>
            <person name="Lee A.P."/>
            <person name="Ravi V."/>
            <person name="Maurya A.K."/>
            <person name="Lian M.M."/>
            <person name="Swann J.B."/>
            <person name="Ohta Y."/>
            <person name="Flajnik M.F."/>
            <person name="Sutoh Y."/>
            <person name="Kasahara M."/>
            <person name="Hoon S."/>
            <person name="Gangu V."/>
            <person name="Roy S.W."/>
            <person name="Irimia M."/>
            <person name="Korzh V."/>
            <person name="Kondrychyn I."/>
            <person name="Lim Z.W."/>
            <person name="Tay B.H."/>
            <person name="Tohari S."/>
            <person name="Kong K.W."/>
            <person name="Ho S."/>
            <person name="Lorente-Galdos B."/>
            <person name="Quilez J."/>
            <person name="Marques-Bonet T."/>
            <person name="Raney B.J."/>
            <person name="Ingham P.W."/>
            <person name="Tay A."/>
            <person name="Hillier L.W."/>
            <person name="Minx P."/>
            <person name="Boehm T."/>
            <person name="Wilson R.K."/>
            <person name="Brenner S."/>
            <person name="Warren W.C."/>
        </authorList>
    </citation>
    <scope>NUCLEOTIDE SEQUENCE [LARGE SCALE GENOMIC DNA]</scope>
</reference>
<dbReference type="Pfam" id="PF13832">
    <property type="entry name" value="zf-HC5HC2H_2"/>
    <property type="match status" value="1"/>
</dbReference>
<dbReference type="InterPro" id="IPR003349">
    <property type="entry name" value="JmjN"/>
</dbReference>
<dbReference type="Gene3D" id="2.30.30.140">
    <property type="match status" value="1"/>
</dbReference>
<dbReference type="CDD" id="cd20465">
    <property type="entry name" value="Tudor_JMJD2C_rpt1"/>
    <property type="match status" value="1"/>
</dbReference>
<dbReference type="Gene3D" id="3.10.330.70">
    <property type="match status" value="1"/>
</dbReference>
<dbReference type="InterPro" id="IPR040477">
    <property type="entry name" value="KDM4-like_Tudor"/>
</dbReference>
<keyword evidence="10" id="KW-0223">Dioxygenase</keyword>
<evidence type="ECO:0000256" key="9">
    <source>
        <dbReference type="ARBA" id="ARBA00022853"/>
    </source>
</evidence>
<evidence type="ECO:0000256" key="14">
    <source>
        <dbReference type="ARBA" id="ARBA00023163"/>
    </source>
</evidence>
<evidence type="ECO:0000313" key="22">
    <source>
        <dbReference type="Proteomes" id="UP000314986"/>
    </source>
</evidence>
<comment type="catalytic activity">
    <reaction evidence="16">
        <text>N(6),N(6),N(6)-trimethyl-L-lysyl(9)-[histone H3] + 2 2-oxoglutarate + 2 O2 = N(6)-methyl-L-lysyl(9)-[histone H3] + 2 formaldehyde + 2 succinate + 2 CO2</text>
        <dbReference type="Rhea" id="RHEA:60200"/>
        <dbReference type="Rhea" id="RHEA-COMP:15538"/>
        <dbReference type="Rhea" id="RHEA-COMP:15542"/>
        <dbReference type="ChEBI" id="CHEBI:15379"/>
        <dbReference type="ChEBI" id="CHEBI:16526"/>
        <dbReference type="ChEBI" id="CHEBI:16810"/>
        <dbReference type="ChEBI" id="CHEBI:16842"/>
        <dbReference type="ChEBI" id="CHEBI:30031"/>
        <dbReference type="ChEBI" id="CHEBI:61929"/>
        <dbReference type="ChEBI" id="CHEBI:61961"/>
        <dbReference type="EC" id="1.14.11.66"/>
    </reaction>
</comment>
<comment type="subcellular location">
    <subcellularLocation>
        <location evidence="2">Nucleus</location>
    </subcellularLocation>
</comment>
<dbReference type="Proteomes" id="UP000314986">
    <property type="component" value="Unassembled WGS sequence"/>
</dbReference>
<sequence>MATEDTNSPSKSACKIMTFQPTLEEFKHFSKYIARMECQGAHRAGLAKVIPPKGWKPRRNYDNIDNLIIPAPIQQMVTGQSGLFTQYNIQKKPMTVLEFRRLANSDKYCTPRYQDYEDLERKYWKNLTFVAPIYGADVSGSLYDEDIDEWNITRLNTILDVVAEESGIAIEGVNTPYLYFGMWKTTFAWHTEDMDLYSINYLHFGEPKSWYAIPPEHGKRLERLAQGFFPSSSQGCDAFLRHKMTLISPSILKKYGIPFDKITQEAGEFMVTFPYGYHAGFNHGFNCAESTNFATIRWVDYGKIAKQCTCRKDMVKISMDVFVQKFQPSRYELWKRGKDVQTIDHTKPTPESTPEFEAWQKKRKVIQKKSGMALRRKEDACFTSSPVDKVNAGTNSSECTKANITIGVESNTASDLEKCKEEDLDHEGKLYQSIATETQQTCWKQCEIGGVSTEEETSEAESGENGLEPGEIPSVIIFFKNKSVGKKKAAKSRRHPLCKPPARSPSTFVKQESNSDEEMPDSNSNEEEVNETQPWAKPLVQLWQNKSLNIQAEKEYNGEASKMEPYCAICSLFFPYYQPDNPTERKSEIKTDTSELPGMTKHKTKPLIPEMCFTYSEENNEPSPGNSFIEEDGTSALISCAKCCMQVHASCYGVPLHEIHDGWTCSRCIIGAWTADCCLCNLRGGALKQTTDNRWAHVMCAVAIPEARFVNVADRGPVDVTRIPLQRLKLKCVFCRKRAKKTSGACIQCSYGRCPTSFHVTCAHAAGVVMEPDDWPYVVLITCFRHKTNPSVKNKTLFQDLSIGQTVISKHKNGRYYSCRVTGVSSQTFYQVIFDDGSFSDDLYPEDIASKNCLELGPPAEGEVVQVRWTDGLLYGAKYVASNIIYMYQVEFEDGSQFVVKRDDVYTLNEELPKRVKSRLVSILLMTCFEIYYFCIALGESFCQFPGQ</sequence>
<name>A0A4W3HQK0_CALMI</name>
<evidence type="ECO:0000256" key="4">
    <source>
        <dbReference type="ARBA" id="ARBA00012900"/>
    </source>
</evidence>
<accession>A0A4W3HQK0</accession>
<dbReference type="Gene3D" id="3.30.40.10">
    <property type="entry name" value="Zinc/RING finger domain, C3HC4 (zinc finger)"/>
    <property type="match status" value="2"/>
</dbReference>
<keyword evidence="5" id="KW-0479">Metal-binding</keyword>
<keyword evidence="14" id="KW-0804">Transcription</keyword>
<dbReference type="InterPro" id="IPR034732">
    <property type="entry name" value="EPHD"/>
</dbReference>
<feature type="domain" description="JmjN" evidence="18">
    <location>
        <begin position="16"/>
        <end position="58"/>
    </location>
</feature>
<dbReference type="SMART" id="SM00545">
    <property type="entry name" value="JmjN"/>
    <property type="match status" value="1"/>
</dbReference>
<dbReference type="PROSITE" id="PS51805">
    <property type="entry name" value="EPHD"/>
    <property type="match status" value="1"/>
</dbReference>
<dbReference type="InterPro" id="IPR001965">
    <property type="entry name" value="Znf_PHD"/>
</dbReference>
<keyword evidence="8" id="KW-0862">Zinc</keyword>
<keyword evidence="7" id="KW-0863">Zinc-finger</keyword>
<reference evidence="22" key="2">
    <citation type="journal article" date="2007" name="PLoS Biol.">
        <title>Survey sequencing and comparative analysis of the elephant shark (Callorhinchus milii) genome.</title>
        <authorList>
            <person name="Venkatesh B."/>
            <person name="Kirkness E.F."/>
            <person name="Loh Y.H."/>
            <person name="Halpern A.L."/>
            <person name="Lee A.P."/>
            <person name="Johnson J."/>
            <person name="Dandona N."/>
            <person name="Viswanathan L.D."/>
            <person name="Tay A."/>
            <person name="Venter J.C."/>
            <person name="Strausberg R.L."/>
            <person name="Brenner S."/>
        </authorList>
    </citation>
    <scope>NUCLEOTIDE SEQUENCE [LARGE SCALE GENOMIC DNA]</scope>
</reference>
<dbReference type="Ensembl" id="ENSCMIT00000017635.1">
    <property type="protein sequence ID" value="ENSCMIP00000017297.1"/>
    <property type="gene ID" value="ENSCMIG00000008216.1"/>
</dbReference>
<keyword evidence="12" id="KW-0408">Iron</keyword>
<reference evidence="22" key="1">
    <citation type="journal article" date="2006" name="Science">
        <title>Ancient noncoding elements conserved in the human genome.</title>
        <authorList>
            <person name="Venkatesh B."/>
            <person name="Kirkness E.F."/>
            <person name="Loh Y.H."/>
            <person name="Halpern A.L."/>
            <person name="Lee A.P."/>
            <person name="Johnson J."/>
            <person name="Dandona N."/>
            <person name="Viswanathan L.D."/>
            <person name="Tay A."/>
            <person name="Venter J.C."/>
            <person name="Strausberg R.L."/>
            <person name="Brenner S."/>
        </authorList>
    </citation>
    <scope>NUCLEOTIDE SEQUENCE [LARGE SCALE GENOMIC DNA]</scope>
</reference>
<dbReference type="AlphaFoldDB" id="A0A4W3HQK0"/>
<evidence type="ECO:0000256" key="7">
    <source>
        <dbReference type="ARBA" id="ARBA00022771"/>
    </source>
</evidence>
<evidence type="ECO:0000259" key="18">
    <source>
        <dbReference type="PROSITE" id="PS51183"/>
    </source>
</evidence>
<dbReference type="Pfam" id="PF02375">
    <property type="entry name" value="JmjN"/>
    <property type="match status" value="1"/>
</dbReference>
<dbReference type="GeneTree" id="ENSGT00940000154930"/>
<keyword evidence="15" id="KW-0539">Nucleus</keyword>
<evidence type="ECO:0000313" key="21">
    <source>
        <dbReference type="Ensembl" id="ENSCMIP00000017297.1"/>
    </source>
</evidence>
<evidence type="ECO:0000256" key="10">
    <source>
        <dbReference type="ARBA" id="ARBA00022964"/>
    </source>
</evidence>
<evidence type="ECO:0000256" key="12">
    <source>
        <dbReference type="ARBA" id="ARBA00023004"/>
    </source>
</evidence>
<dbReference type="GO" id="GO:0008270">
    <property type="term" value="F:zinc ion binding"/>
    <property type="evidence" value="ECO:0007669"/>
    <property type="project" value="UniProtKB-KW"/>
</dbReference>
<dbReference type="Pfam" id="PF02373">
    <property type="entry name" value="JmjC"/>
    <property type="match status" value="1"/>
</dbReference>
<protein>
    <recommendedName>
        <fullName evidence="4">[histone H3]-trimethyl-L-lysine(9) demethylase</fullName>
        <ecNumber evidence="4">1.14.11.66</ecNumber>
    </recommendedName>
</protein>
<evidence type="ECO:0000256" key="15">
    <source>
        <dbReference type="ARBA" id="ARBA00023242"/>
    </source>
</evidence>
<evidence type="ECO:0000256" key="16">
    <source>
        <dbReference type="ARBA" id="ARBA00049349"/>
    </source>
</evidence>
<dbReference type="InterPro" id="IPR019787">
    <property type="entry name" value="Znf_PHD-finger"/>
</dbReference>
<evidence type="ECO:0000256" key="3">
    <source>
        <dbReference type="ARBA" id="ARBA00009711"/>
    </source>
</evidence>
<evidence type="ECO:0000256" key="6">
    <source>
        <dbReference type="ARBA" id="ARBA00022737"/>
    </source>
</evidence>
<evidence type="ECO:0000256" key="1">
    <source>
        <dbReference type="ARBA" id="ARBA00001954"/>
    </source>
</evidence>
<reference evidence="21" key="5">
    <citation type="submission" date="2025-09" db="UniProtKB">
        <authorList>
            <consortium name="Ensembl"/>
        </authorList>
    </citation>
    <scope>IDENTIFICATION</scope>
</reference>
<dbReference type="Pfam" id="PF18104">
    <property type="entry name" value="Tudor_2"/>
    <property type="match status" value="2"/>
</dbReference>
<dbReference type="GO" id="GO:0010468">
    <property type="term" value="P:regulation of gene expression"/>
    <property type="evidence" value="ECO:0007669"/>
    <property type="project" value="TreeGrafter"/>
</dbReference>
<gene>
    <name evidence="21" type="primary">LOC103185468</name>
</gene>
<feature type="compositionally biased region" description="Basic residues" evidence="17">
    <location>
        <begin position="488"/>
        <end position="497"/>
    </location>
</feature>
<feature type="compositionally biased region" description="Acidic residues" evidence="17">
    <location>
        <begin position="514"/>
        <end position="530"/>
    </location>
</feature>
<organism evidence="21 22">
    <name type="scientific">Callorhinchus milii</name>
    <name type="common">Ghost shark</name>
    <dbReference type="NCBI Taxonomy" id="7868"/>
    <lineage>
        <taxon>Eukaryota</taxon>
        <taxon>Metazoa</taxon>
        <taxon>Chordata</taxon>
        <taxon>Craniata</taxon>
        <taxon>Vertebrata</taxon>
        <taxon>Chondrichthyes</taxon>
        <taxon>Holocephali</taxon>
        <taxon>Chimaeriformes</taxon>
        <taxon>Callorhinchidae</taxon>
        <taxon>Callorhinchus</taxon>
    </lineage>
</organism>
<proteinExistence type="inferred from homology"/>
<keyword evidence="22" id="KW-1185">Reference proteome</keyword>
<feature type="domain" description="JmjC" evidence="19">
    <location>
        <begin position="144"/>
        <end position="310"/>
    </location>
</feature>
<dbReference type="FunFam" id="3.10.330.70:FF:000001">
    <property type="entry name" value="Putative lysine-specific demethylase 4a"/>
    <property type="match status" value="1"/>
</dbReference>
<evidence type="ECO:0000256" key="5">
    <source>
        <dbReference type="ARBA" id="ARBA00022723"/>
    </source>
</evidence>
<keyword evidence="11" id="KW-0560">Oxidoreductase</keyword>